<sequence>MGKHERSGHTLERLLASAAEQFATHGFTKATLANVSQAAGVTKGALFFHFPTKDELADAVQLRSLELLEEAVSQRRAVETSCLQVIVDVTHTLNRLLRENLFMRASVRITRERADRRTAADHRNFYLLWLDRLWHLVDEAGRNGELPATRTVLTRTVVTAAVSGVEALVWTGTAQSEVETWLSQLWQLTDAGTMGLIRTTAH</sequence>
<feature type="domain" description="HTH tetR-type" evidence="5">
    <location>
        <begin position="8"/>
        <end position="68"/>
    </location>
</feature>
<feature type="DNA-binding region" description="H-T-H motif" evidence="4">
    <location>
        <begin position="31"/>
        <end position="50"/>
    </location>
</feature>
<dbReference type="PANTHER" id="PTHR30055">
    <property type="entry name" value="HTH-TYPE TRANSCRIPTIONAL REGULATOR RUTR"/>
    <property type="match status" value="1"/>
</dbReference>
<comment type="caution">
    <text evidence="6">The sequence shown here is derived from an EMBL/GenBank/DDBJ whole genome shotgun (WGS) entry which is preliminary data.</text>
</comment>
<dbReference type="EMBL" id="JBHUDX010000041">
    <property type="protein sequence ID" value="MFD1659493.1"/>
    <property type="molecule type" value="Genomic_DNA"/>
</dbReference>
<dbReference type="RefSeq" id="WP_381082690.1">
    <property type="nucleotide sequence ID" value="NZ_JBHUDX010000041.1"/>
</dbReference>
<keyword evidence="3" id="KW-0804">Transcription</keyword>
<dbReference type="PROSITE" id="PS01081">
    <property type="entry name" value="HTH_TETR_1"/>
    <property type="match status" value="1"/>
</dbReference>
<reference evidence="7" key="1">
    <citation type="journal article" date="2019" name="Int. J. Syst. Evol. Microbiol.">
        <title>The Global Catalogue of Microorganisms (GCM) 10K type strain sequencing project: providing services to taxonomists for standard genome sequencing and annotation.</title>
        <authorList>
            <consortium name="The Broad Institute Genomics Platform"/>
            <consortium name="The Broad Institute Genome Sequencing Center for Infectious Disease"/>
            <person name="Wu L."/>
            <person name="Ma J."/>
        </authorList>
    </citation>
    <scope>NUCLEOTIDE SEQUENCE [LARGE SCALE GENOMIC DNA]</scope>
    <source>
        <strain evidence="7">CGMCC 1.12470</strain>
    </source>
</reference>
<name>A0ABW4IRF0_9ACTN</name>
<dbReference type="PANTHER" id="PTHR30055:SF234">
    <property type="entry name" value="HTH-TYPE TRANSCRIPTIONAL REGULATOR BETI"/>
    <property type="match status" value="1"/>
</dbReference>
<dbReference type="InterPro" id="IPR001647">
    <property type="entry name" value="HTH_TetR"/>
</dbReference>
<evidence type="ECO:0000313" key="6">
    <source>
        <dbReference type="EMBL" id="MFD1659493.1"/>
    </source>
</evidence>
<evidence type="ECO:0000259" key="5">
    <source>
        <dbReference type="PROSITE" id="PS50977"/>
    </source>
</evidence>
<dbReference type="SUPFAM" id="SSF46689">
    <property type="entry name" value="Homeodomain-like"/>
    <property type="match status" value="1"/>
</dbReference>
<evidence type="ECO:0000256" key="2">
    <source>
        <dbReference type="ARBA" id="ARBA00023125"/>
    </source>
</evidence>
<keyword evidence="1" id="KW-0805">Transcription regulation</keyword>
<dbReference type="PROSITE" id="PS50977">
    <property type="entry name" value="HTH_TETR_2"/>
    <property type="match status" value="1"/>
</dbReference>
<dbReference type="NCBIfam" id="NF041196">
    <property type="entry name" value="ScbR_bind_reg"/>
    <property type="match status" value="1"/>
</dbReference>
<dbReference type="SUPFAM" id="SSF48498">
    <property type="entry name" value="Tetracyclin repressor-like, C-terminal domain"/>
    <property type="match status" value="1"/>
</dbReference>
<evidence type="ECO:0000256" key="1">
    <source>
        <dbReference type="ARBA" id="ARBA00023015"/>
    </source>
</evidence>
<dbReference type="InterPro" id="IPR047923">
    <property type="entry name" value="ArpA-like"/>
</dbReference>
<dbReference type="Gene3D" id="1.10.357.10">
    <property type="entry name" value="Tetracycline Repressor, domain 2"/>
    <property type="match status" value="1"/>
</dbReference>
<evidence type="ECO:0000313" key="7">
    <source>
        <dbReference type="Proteomes" id="UP001597261"/>
    </source>
</evidence>
<evidence type="ECO:0000256" key="3">
    <source>
        <dbReference type="ARBA" id="ARBA00023163"/>
    </source>
</evidence>
<dbReference type="PRINTS" id="PR00455">
    <property type="entry name" value="HTHTETR"/>
</dbReference>
<keyword evidence="2 4" id="KW-0238">DNA-binding</keyword>
<accession>A0ABW4IRF0</accession>
<dbReference type="InterPro" id="IPR009057">
    <property type="entry name" value="Homeodomain-like_sf"/>
</dbReference>
<proteinExistence type="predicted"/>
<dbReference type="Pfam" id="PF00440">
    <property type="entry name" value="TetR_N"/>
    <property type="match status" value="1"/>
</dbReference>
<dbReference type="Proteomes" id="UP001597261">
    <property type="component" value="Unassembled WGS sequence"/>
</dbReference>
<gene>
    <name evidence="6" type="ORF">ACFSL4_15095</name>
</gene>
<dbReference type="InterPro" id="IPR050109">
    <property type="entry name" value="HTH-type_TetR-like_transc_reg"/>
</dbReference>
<dbReference type="InterPro" id="IPR023772">
    <property type="entry name" value="DNA-bd_HTH_TetR-type_CS"/>
</dbReference>
<organism evidence="6 7">
    <name type="scientific">Streptomyces caeni</name>
    <dbReference type="NCBI Taxonomy" id="2307231"/>
    <lineage>
        <taxon>Bacteria</taxon>
        <taxon>Bacillati</taxon>
        <taxon>Actinomycetota</taxon>
        <taxon>Actinomycetes</taxon>
        <taxon>Kitasatosporales</taxon>
        <taxon>Streptomycetaceae</taxon>
        <taxon>Streptomyces</taxon>
    </lineage>
</organism>
<dbReference type="InterPro" id="IPR036271">
    <property type="entry name" value="Tet_transcr_reg_TetR-rel_C_sf"/>
</dbReference>
<keyword evidence="7" id="KW-1185">Reference proteome</keyword>
<evidence type="ECO:0000256" key="4">
    <source>
        <dbReference type="PROSITE-ProRule" id="PRU00335"/>
    </source>
</evidence>
<protein>
    <submittedName>
        <fullName evidence="6">ScbR family autoregulator-binding transcription factor</fullName>
    </submittedName>
</protein>